<feature type="transmembrane region" description="Helical" evidence="6">
    <location>
        <begin position="25"/>
        <end position="43"/>
    </location>
</feature>
<evidence type="ECO:0000256" key="3">
    <source>
        <dbReference type="ARBA" id="ARBA00022692"/>
    </source>
</evidence>
<dbReference type="eggNOG" id="COG0628">
    <property type="taxonomic scope" value="Bacteria"/>
</dbReference>
<proteinExistence type="inferred from homology"/>
<feature type="transmembrane region" description="Helical" evidence="6">
    <location>
        <begin position="140"/>
        <end position="163"/>
    </location>
</feature>
<dbReference type="Pfam" id="PF01594">
    <property type="entry name" value="AI-2E_transport"/>
    <property type="match status" value="1"/>
</dbReference>
<dbReference type="EMBL" id="DS989875">
    <property type="protein sequence ID" value="EDX71227.1"/>
    <property type="molecule type" value="Genomic_DNA"/>
</dbReference>
<dbReference type="OrthoDB" id="506451at2"/>
<feature type="transmembrane region" description="Helical" evidence="6">
    <location>
        <begin position="55"/>
        <end position="80"/>
    </location>
</feature>
<dbReference type="GO" id="GO:0055085">
    <property type="term" value="P:transmembrane transport"/>
    <property type="evidence" value="ECO:0007669"/>
    <property type="project" value="TreeGrafter"/>
</dbReference>
<evidence type="ECO:0000256" key="5">
    <source>
        <dbReference type="ARBA" id="ARBA00023136"/>
    </source>
</evidence>
<feature type="transmembrane region" description="Helical" evidence="6">
    <location>
        <begin position="195"/>
        <end position="220"/>
    </location>
</feature>
<evidence type="ECO:0000256" key="1">
    <source>
        <dbReference type="ARBA" id="ARBA00004141"/>
    </source>
</evidence>
<evidence type="ECO:0000256" key="4">
    <source>
        <dbReference type="ARBA" id="ARBA00022989"/>
    </source>
</evidence>
<dbReference type="InterPro" id="IPR002549">
    <property type="entry name" value="AI-2E-like"/>
</dbReference>
<dbReference type="GO" id="GO:0016020">
    <property type="term" value="C:membrane"/>
    <property type="evidence" value="ECO:0007669"/>
    <property type="project" value="UniProtKB-SubCell"/>
</dbReference>
<keyword evidence="4 6" id="KW-1133">Transmembrane helix</keyword>
<feature type="transmembrane region" description="Helical" evidence="6">
    <location>
        <begin position="232"/>
        <end position="255"/>
    </location>
</feature>
<sequence length="339" mass="37839">MRIGSLLGLFLFILSVYILWKIKTVILLGFAAVVFATTLNRLVRFLLRFRLKRAFAIIISVGFCLGLLSGFFVLVVPPFIDQVQQLIDLVPIGLQQIPEWANWVRNLVPDGLLDDIGGLNVFTQNLRSWVTKLFGNFFDIFYSSIGLVLNMLLVVVVTIMLLANPEPYRRGFILLFPAFYRRRIQEILDECEDTLGGWAVGILFNMTVIAILSGLGLWILQVQLPLANGLLAGIFTFIPNLGPTLSVIPPVALALLDSPWKALAVVILYIVIQQIESNILTPLVMQKQVSLLPAVTLLSQMAFAIFFGIFGLFLALPIVVVAQVCLKEVLVKDILNKWE</sequence>
<dbReference type="RefSeq" id="WP_006105953.1">
    <property type="nucleotide sequence ID" value="NZ_DS989875.1"/>
</dbReference>
<comment type="subcellular location">
    <subcellularLocation>
        <location evidence="1">Membrane</location>
        <topology evidence="1">Multi-pass membrane protein</topology>
    </subcellularLocation>
</comment>
<evidence type="ECO:0000313" key="8">
    <source>
        <dbReference type="Proteomes" id="UP000003835"/>
    </source>
</evidence>
<protein>
    <submittedName>
        <fullName evidence="7">Conserved domain protein, putative</fullName>
    </submittedName>
</protein>
<keyword evidence="3 6" id="KW-0812">Transmembrane</keyword>
<feature type="transmembrane region" description="Helical" evidence="6">
    <location>
        <begin position="301"/>
        <end position="326"/>
    </location>
</feature>
<feature type="transmembrane region" description="Helical" evidence="6">
    <location>
        <begin position="262"/>
        <end position="281"/>
    </location>
</feature>
<dbReference type="Proteomes" id="UP000003835">
    <property type="component" value="Unassembled WGS sequence"/>
</dbReference>
<dbReference type="PANTHER" id="PTHR21716">
    <property type="entry name" value="TRANSMEMBRANE PROTEIN"/>
    <property type="match status" value="1"/>
</dbReference>
<dbReference type="AlphaFoldDB" id="B4W3M3"/>
<keyword evidence="8" id="KW-1185">Reference proteome</keyword>
<name>B4W3M3_9CYAN</name>
<organism evidence="7 8">
    <name type="scientific">Coleofasciculus chthonoplastes PCC 7420</name>
    <dbReference type="NCBI Taxonomy" id="118168"/>
    <lineage>
        <taxon>Bacteria</taxon>
        <taxon>Bacillati</taxon>
        <taxon>Cyanobacteriota</taxon>
        <taxon>Cyanophyceae</taxon>
        <taxon>Coleofasciculales</taxon>
        <taxon>Coleofasciculaceae</taxon>
        <taxon>Coleofasciculus</taxon>
    </lineage>
</organism>
<gene>
    <name evidence="7" type="ORF">MC7420_2788</name>
</gene>
<dbReference type="STRING" id="118168.MC7420_2788"/>
<evidence type="ECO:0000256" key="2">
    <source>
        <dbReference type="ARBA" id="ARBA00009773"/>
    </source>
</evidence>
<keyword evidence="5 6" id="KW-0472">Membrane</keyword>
<dbReference type="PANTHER" id="PTHR21716:SF62">
    <property type="entry name" value="TRANSPORT PROTEIN YDBI-RELATED"/>
    <property type="match status" value="1"/>
</dbReference>
<comment type="similarity">
    <text evidence="2">Belongs to the autoinducer-2 exporter (AI-2E) (TC 2.A.86) family.</text>
</comment>
<evidence type="ECO:0000313" key="7">
    <source>
        <dbReference type="EMBL" id="EDX71227.1"/>
    </source>
</evidence>
<evidence type="ECO:0000256" key="6">
    <source>
        <dbReference type="SAM" id="Phobius"/>
    </source>
</evidence>
<accession>B4W3M3</accession>
<reference evidence="7 8" key="1">
    <citation type="submission" date="2008-07" db="EMBL/GenBank/DDBJ databases">
        <authorList>
            <person name="Tandeau de Marsac N."/>
            <person name="Ferriera S."/>
            <person name="Johnson J."/>
            <person name="Kravitz S."/>
            <person name="Beeson K."/>
            <person name="Sutton G."/>
            <person name="Rogers Y.-H."/>
            <person name="Friedman R."/>
            <person name="Frazier M."/>
            <person name="Venter J.C."/>
        </authorList>
    </citation>
    <scope>NUCLEOTIDE SEQUENCE [LARGE SCALE GENOMIC DNA]</scope>
    <source>
        <strain evidence="7 8">PCC 7420</strain>
    </source>
</reference>
<dbReference type="HOGENOM" id="CLU_031275_1_1_3"/>